<accession>A0AAD7E7X2</accession>
<name>A0AAD7E7X2_9AGAR</name>
<proteinExistence type="inferred from homology"/>
<comment type="cofactor">
    <cofactor evidence="1">
        <name>pyridoxal 5'-phosphate</name>
        <dbReference type="ChEBI" id="CHEBI:597326"/>
    </cofactor>
</comment>
<keyword evidence="3 9" id="KW-0032">Aminotransferase</keyword>
<gene>
    <name evidence="9" type="ORF">DFH08DRAFT_723448</name>
</gene>
<reference evidence="9" key="1">
    <citation type="submission" date="2023-03" db="EMBL/GenBank/DDBJ databases">
        <title>Massive genome expansion in bonnet fungi (Mycena s.s.) driven by repeated elements and novel gene families across ecological guilds.</title>
        <authorList>
            <consortium name="Lawrence Berkeley National Laboratory"/>
            <person name="Harder C.B."/>
            <person name="Miyauchi S."/>
            <person name="Viragh M."/>
            <person name="Kuo A."/>
            <person name="Thoen E."/>
            <person name="Andreopoulos B."/>
            <person name="Lu D."/>
            <person name="Skrede I."/>
            <person name="Drula E."/>
            <person name="Henrissat B."/>
            <person name="Morin E."/>
            <person name="Kohler A."/>
            <person name="Barry K."/>
            <person name="LaButti K."/>
            <person name="Morin E."/>
            <person name="Salamov A."/>
            <person name="Lipzen A."/>
            <person name="Mereny Z."/>
            <person name="Hegedus B."/>
            <person name="Baldrian P."/>
            <person name="Stursova M."/>
            <person name="Weitz H."/>
            <person name="Taylor A."/>
            <person name="Grigoriev I.V."/>
            <person name="Nagy L.G."/>
            <person name="Martin F."/>
            <person name="Kauserud H."/>
        </authorList>
    </citation>
    <scope>NUCLEOTIDE SEQUENCE</scope>
    <source>
        <strain evidence="9">CBHHK002</strain>
    </source>
</reference>
<evidence type="ECO:0000256" key="8">
    <source>
        <dbReference type="PIRSR" id="PIRSR006468-1"/>
    </source>
</evidence>
<dbReference type="InterPro" id="IPR043131">
    <property type="entry name" value="BCAT-like_N"/>
</dbReference>
<evidence type="ECO:0000256" key="5">
    <source>
        <dbReference type="ARBA" id="ARBA00022679"/>
    </source>
</evidence>
<keyword evidence="5" id="KW-0808">Transferase</keyword>
<evidence type="ECO:0000256" key="1">
    <source>
        <dbReference type="ARBA" id="ARBA00001933"/>
    </source>
</evidence>
<evidence type="ECO:0000313" key="10">
    <source>
        <dbReference type="Proteomes" id="UP001218218"/>
    </source>
</evidence>
<dbReference type="InterPro" id="IPR005786">
    <property type="entry name" value="B_amino_transII"/>
</dbReference>
<protein>
    <submittedName>
        <fullName evidence="9">Aminotransferase</fullName>
    </submittedName>
</protein>
<dbReference type="Proteomes" id="UP001218218">
    <property type="component" value="Unassembled WGS sequence"/>
</dbReference>
<evidence type="ECO:0000313" key="9">
    <source>
        <dbReference type="EMBL" id="KAJ7302163.1"/>
    </source>
</evidence>
<dbReference type="GO" id="GO:0008652">
    <property type="term" value="P:amino acid biosynthetic process"/>
    <property type="evidence" value="ECO:0007669"/>
    <property type="project" value="UniProtKB-KW"/>
</dbReference>
<evidence type="ECO:0000256" key="2">
    <source>
        <dbReference type="ARBA" id="ARBA00009320"/>
    </source>
</evidence>
<dbReference type="Gene3D" id="3.30.470.10">
    <property type="match status" value="1"/>
</dbReference>
<keyword evidence="10" id="KW-1185">Reference proteome</keyword>
<dbReference type="EMBL" id="JARIHO010000120">
    <property type="protein sequence ID" value="KAJ7302163.1"/>
    <property type="molecule type" value="Genomic_DNA"/>
</dbReference>
<dbReference type="AlphaFoldDB" id="A0AAD7E7X2"/>
<dbReference type="GO" id="GO:0004084">
    <property type="term" value="F:branched-chain-amino-acid transaminase activity"/>
    <property type="evidence" value="ECO:0007669"/>
    <property type="project" value="InterPro"/>
</dbReference>
<dbReference type="SUPFAM" id="SSF56752">
    <property type="entry name" value="D-aminoacid aminotransferase-like PLP-dependent enzymes"/>
    <property type="match status" value="1"/>
</dbReference>
<dbReference type="PANTHER" id="PTHR11825">
    <property type="entry name" value="SUBGROUP IIII AMINOTRANSFERASE"/>
    <property type="match status" value="1"/>
</dbReference>
<organism evidence="9 10">
    <name type="scientific">Mycena albidolilacea</name>
    <dbReference type="NCBI Taxonomy" id="1033008"/>
    <lineage>
        <taxon>Eukaryota</taxon>
        <taxon>Fungi</taxon>
        <taxon>Dikarya</taxon>
        <taxon>Basidiomycota</taxon>
        <taxon>Agaricomycotina</taxon>
        <taxon>Agaricomycetes</taxon>
        <taxon>Agaricomycetidae</taxon>
        <taxon>Agaricales</taxon>
        <taxon>Marasmiineae</taxon>
        <taxon>Mycenaceae</taxon>
        <taxon>Mycena</taxon>
    </lineage>
</organism>
<evidence type="ECO:0000256" key="3">
    <source>
        <dbReference type="ARBA" id="ARBA00022576"/>
    </source>
</evidence>
<keyword evidence="4" id="KW-0028">Amino-acid biosynthesis</keyword>
<dbReference type="Pfam" id="PF01063">
    <property type="entry name" value="Aminotran_4"/>
    <property type="match status" value="1"/>
</dbReference>
<dbReference type="InterPro" id="IPR001544">
    <property type="entry name" value="Aminotrans_IV"/>
</dbReference>
<feature type="modified residue" description="N6-(pyridoxal phosphate)lysine" evidence="8">
    <location>
        <position position="200"/>
    </location>
</feature>
<dbReference type="InterPro" id="IPR043132">
    <property type="entry name" value="BCAT-like_C"/>
</dbReference>
<keyword evidence="6" id="KW-0663">Pyridoxal phosphate</keyword>
<comment type="caution">
    <text evidence="9">The sequence shown here is derived from an EMBL/GenBank/DDBJ whole genome shotgun (WGS) entry which is preliminary data.</text>
</comment>
<comment type="similarity">
    <text evidence="2">Belongs to the class-IV pyridoxal-phosphate-dependent aminotransferase family.</text>
</comment>
<dbReference type="PANTHER" id="PTHR11825:SF44">
    <property type="entry name" value="BRANCHED-CHAIN-AMINO-ACID AMINOTRANSFERASE"/>
    <property type="match status" value="1"/>
</dbReference>
<keyword evidence="7" id="KW-0100">Branched-chain amino acid biosynthesis</keyword>
<evidence type="ECO:0000256" key="7">
    <source>
        <dbReference type="ARBA" id="ARBA00023304"/>
    </source>
</evidence>
<sequence>MPTTRVIDGFAISVEKNPVPQTPEEVFTTIKTFGKQWTPHMFMVDWEAGKGWHDARIVPYQNLSIPPTAPCLHYGQEGFEGMKATRTRDGRIALFDPKANAERFMKTAKEVDMEPVPVDLFIAGLKALLLQERDYIPNDGNLYIRPTEVGMSPFWGAEDTNHCLFYIIVTPAANSSPEPFDALVESIHSRAGPGGTGSAKVGGNYSRLTADKKRAREQFGCADVLYTAADNKELIEEFTVRNFFVEFTEGVVLTPELRDRILPGTTRNKILQLVREKDEKGEKAYEGSYTIEKLRQDLAKGVVKSVFSCGTSVGVQPIGNLVLNTGERIPMPEGTLPKKLFDYFNGLRDGTVEDTHGWMVFLD</sequence>
<dbReference type="Gene3D" id="3.20.10.10">
    <property type="entry name" value="D-amino Acid Aminotransferase, subunit A, domain 2"/>
    <property type="match status" value="1"/>
</dbReference>
<dbReference type="InterPro" id="IPR036038">
    <property type="entry name" value="Aminotransferase-like"/>
</dbReference>
<evidence type="ECO:0000256" key="4">
    <source>
        <dbReference type="ARBA" id="ARBA00022605"/>
    </source>
</evidence>
<dbReference type="GO" id="GO:0009082">
    <property type="term" value="P:branched-chain amino acid biosynthetic process"/>
    <property type="evidence" value="ECO:0007669"/>
    <property type="project" value="UniProtKB-KW"/>
</dbReference>
<dbReference type="PIRSF" id="PIRSF006468">
    <property type="entry name" value="BCAT1"/>
    <property type="match status" value="1"/>
</dbReference>
<evidence type="ECO:0000256" key="6">
    <source>
        <dbReference type="ARBA" id="ARBA00022898"/>
    </source>
</evidence>